<keyword evidence="2" id="KW-1133">Transmembrane helix</keyword>
<feature type="region of interest" description="Disordered" evidence="1">
    <location>
        <begin position="165"/>
        <end position="188"/>
    </location>
</feature>
<dbReference type="OrthoDB" id="678029at2"/>
<evidence type="ECO:0000313" key="3">
    <source>
        <dbReference type="EMBL" id="QEC73231.1"/>
    </source>
</evidence>
<dbReference type="Proteomes" id="UP000321291">
    <property type="component" value="Chromosome"/>
</dbReference>
<keyword evidence="2" id="KW-0812">Transmembrane</keyword>
<sequence length="188" mass="20499">MEEKKGKLWEKGILIALVLIVLQLILHFTGQDKNTALGLVSILIFLAGIIYVTILYSKDLNGQVTFGNLFAHGFKIAAIVALIMLVWAILMYKVIFPDMEDKIMQIQREALLKKGLTDQQVSDSLAVSKKFFMTFMVAGTVLYYIVLGAIGALLGGAFSKRIPAGASPFQDQPGSTQPPADPSGQLPQ</sequence>
<keyword evidence="4" id="KW-1185">Reference proteome</keyword>
<dbReference type="Pfam" id="PF13858">
    <property type="entry name" value="DUF4199"/>
    <property type="match status" value="1"/>
</dbReference>
<accession>A0A5B8VQ42</accession>
<name>A0A5B8VQ42_9BACT</name>
<gene>
    <name evidence="3" type="ORF">FSB73_17680</name>
</gene>
<keyword evidence="2" id="KW-0472">Membrane</keyword>
<evidence type="ECO:0000256" key="2">
    <source>
        <dbReference type="SAM" id="Phobius"/>
    </source>
</evidence>
<feature type="transmembrane region" description="Helical" evidence="2">
    <location>
        <begin position="12"/>
        <end position="30"/>
    </location>
</feature>
<feature type="transmembrane region" description="Helical" evidence="2">
    <location>
        <begin position="36"/>
        <end position="57"/>
    </location>
</feature>
<organism evidence="3 4">
    <name type="scientific">Arachidicoccus ginsenosidivorans</name>
    <dbReference type="NCBI Taxonomy" id="496057"/>
    <lineage>
        <taxon>Bacteria</taxon>
        <taxon>Pseudomonadati</taxon>
        <taxon>Bacteroidota</taxon>
        <taxon>Chitinophagia</taxon>
        <taxon>Chitinophagales</taxon>
        <taxon>Chitinophagaceae</taxon>
        <taxon>Arachidicoccus</taxon>
    </lineage>
</organism>
<dbReference type="InterPro" id="IPR025250">
    <property type="entry name" value="DUF4199"/>
</dbReference>
<reference evidence="3 4" key="1">
    <citation type="journal article" date="2017" name="Int. J. Syst. Evol. Microbiol.">
        <title>Arachidicoccus ginsenosidivorans sp. nov., with ginsenoside-converting activity isolated from ginseng cultivating soil.</title>
        <authorList>
            <person name="Siddiqi M.Z."/>
            <person name="Aslam Z."/>
            <person name="Im W.T."/>
        </authorList>
    </citation>
    <scope>NUCLEOTIDE SEQUENCE [LARGE SCALE GENOMIC DNA]</scope>
    <source>
        <strain evidence="3 4">Gsoil 809</strain>
    </source>
</reference>
<dbReference type="KEGG" id="agi:FSB73_17680"/>
<protein>
    <submittedName>
        <fullName evidence="3">DUF4199 domain-containing protein</fullName>
    </submittedName>
</protein>
<evidence type="ECO:0000313" key="4">
    <source>
        <dbReference type="Proteomes" id="UP000321291"/>
    </source>
</evidence>
<evidence type="ECO:0000256" key="1">
    <source>
        <dbReference type="SAM" id="MobiDB-lite"/>
    </source>
</evidence>
<feature type="transmembrane region" description="Helical" evidence="2">
    <location>
        <begin position="69"/>
        <end position="90"/>
    </location>
</feature>
<dbReference type="RefSeq" id="WP_146785220.1">
    <property type="nucleotide sequence ID" value="NZ_CP042434.1"/>
</dbReference>
<dbReference type="AlphaFoldDB" id="A0A5B8VQ42"/>
<feature type="transmembrane region" description="Helical" evidence="2">
    <location>
        <begin position="131"/>
        <end position="154"/>
    </location>
</feature>
<proteinExistence type="predicted"/>
<dbReference type="EMBL" id="CP042434">
    <property type="protein sequence ID" value="QEC73231.1"/>
    <property type="molecule type" value="Genomic_DNA"/>
</dbReference>
<feature type="compositionally biased region" description="Polar residues" evidence="1">
    <location>
        <begin position="169"/>
        <end position="178"/>
    </location>
</feature>